<reference evidence="2" key="1">
    <citation type="submission" date="2016-04" db="EMBL/GenBank/DDBJ databases">
        <authorList>
            <person name="Nguyen H.D."/>
            <person name="Samba Siva P."/>
            <person name="Cullis J."/>
            <person name="Levesque C.A."/>
            <person name="Hambleton S."/>
        </authorList>
    </citation>
    <scope>NUCLEOTIDE SEQUENCE</scope>
    <source>
        <strain evidence="2">DAOMC 236416</strain>
    </source>
</reference>
<gene>
    <name evidence="2" type="ORF">A4X13_0g4345</name>
</gene>
<sequence length="159" mass="18094">MTPFRASSPRRNPRRRTTFEAPPEAQVSTGPGTEQDGYRSEDWLHLCNLAEQMTSMVTAHVHKWSANERLRVGAAFRAFADLCMVDPPPFDRNDACTCNFGHGLQQDGIRPDDWFHLYTFAEQVTLKVTPHLYKWSSIERHCVATAYRAFADMCTADQG</sequence>
<feature type="compositionally biased region" description="Low complexity" evidence="1">
    <location>
        <begin position="1"/>
        <end position="10"/>
    </location>
</feature>
<dbReference type="EMBL" id="LWDF02000281">
    <property type="protein sequence ID" value="KAE8250831.1"/>
    <property type="molecule type" value="Genomic_DNA"/>
</dbReference>
<comment type="caution">
    <text evidence="2">The sequence shown here is derived from an EMBL/GenBank/DDBJ whole genome shotgun (WGS) entry which is preliminary data.</text>
</comment>
<organism evidence="2 3">
    <name type="scientific">Tilletia indica</name>
    <dbReference type="NCBI Taxonomy" id="43049"/>
    <lineage>
        <taxon>Eukaryota</taxon>
        <taxon>Fungi</taxon>
        <taxon>Dikarya</taxon>
        <taxon>Basidiomycota</taxon>
        <taxon>Ustilaginomycotina</taxon>
        <taxon>Exobasidiomycetes</taxon>
        <taxon>Tilletiales</taxon>
        <taxon>Tilletiaceae</taxon>
        <taxon>Tilletia</taxon>
    </lineage>
</organism>
<dbReference type="AlphaFoldDB" id="A0A177TC25"/>
<evidence type="ECO:0000256" key="1">
    <source>
        <dbReference type="SAM" id="MobiDB-lite"/>
    </source>
</evidence>
<keyword evidence="3" id="KW-1185">Reference proteome</keyword>
<evidence type="ECO:0000313" key="3">
    <source>
        <dbReference type="Proteomes" id="UP000077521"/>
    </source>
</evidence>
<feature type="region of interest" description="Disordered" evidence="1">
    <location>
        <begin position="1"/>
        <end position="38"/>
    </location>
</feature>
<accession>A0A177TC25</accession>
<proteinExistence type="predicted"/>
<dbReference type="Proteomes" id="UP000077521">
    <property type="component" value="Unassembled WGS sequence"/>
</dbReference>
<evidence type="ECO:0000313" key="2">
    <source>
        <dbReference type="EMBL" id="KAE8250831.1"/>
    </source>
</evidence>
<protein>
    <submittedName>
        <fullName evidence="2">Uncharacterized protein</fullName>
    </submittedName>
</protein>
<name>A0A177TC25_9BASI</name>
<reference evidence="2" key="2">
    <citation type="journal article" date="2019" name="IMA Fungus">
        <title>Genome sequencing and comparison of five Tilletia species to identify candidate genes for the detection of regulated species infecting wheat.</title>
        <authorList>
            <person name="Nguyen H.D.T."/>
            <person name="Sultana T."/>
            <person name="Kesanakurti P."/>
            <person name="Hambleton S."/>
        </authorList>
    </citation>
    <scope>NUCLEOTIDE SEQUENCE</scope>
    <source>
        <strain evidence="2">DAOMC 236416</strain>
    </source>
</reference>